<gene>
    <name evidence="19" type="primary">uvrA</name>
    <name evidence="19" type="ORF">E6K74_07965</name>
</gene>
<evidence type="ECO:0000256" key="3">
    <source>
        <dbReference type="ARBA" id="ARBA00022723"/>
    </source>
</evidence>
<accession>A0A538SR60</accession>
<keyword evidence="2" id="KW-0963">Cytoplasm</keyword>
<evidence type="ECO:0000256" key="12">
    <source>
        <dbReference type="ARBA" id="ARBA00023125"/>
    </source>
</evidence>
<dbReference type="Gene3D" id="3.40.50.300">
    <property type="entry name" value="P-loop containing nucleotide triphosphate hydrolases"/>
    <property type="match status" value="2"/>
</dbReference>
<keyword evidence="10" id="KW-0067">ATP-binding</keyword>
<evidence type="ECO:0000259" key="18">
    <source>
        <dbReference type="PROSITE" id="PS50893"/>
    </source>
</evidence>
<sequence length="949" mass="104198">MPVGRCEDRIVPIPNSAEGEGSVRLYGARQNNLKNIDVEFPRAALTVVTGVSGSGKSSLAFDTIYAEGQRRYVECVSTYAKQFLERLPRPDYDRVDGLAPALAIRQGAAAQTGRSTVGTVTEVADHLRLLLARVGETICAKCGTKVPRHSVDSVLEAILAREREEVTLWFELPAHPGETAKQLWARALARGFVRARSGSDAAPRSRKASASARTGWARLDEPPPRGLTLPIHVYVDRLLPAPENRTRLRESLEIAWREGHGRVFVESEAGETLCYHDGRTCERCGREFPEPLPQLFSFNSPYGACPECRGFGNVLTFTLRRVVPNPGKSVLEGALEPWANSWRAHFLPKLKTVSERYGIPLDRPFRSLSKDHRKILLEGAPGFRGVFPFLERLRAKSYKSSARFLVKHYQEAVLCATCGGNRLKPEALEVYVGGRNIAQLGAMTVGELRPFLADLRLDPMGEQVAATILAELRGRLEYLSETGLDYLTLDRPSKTLSGGEAQRIELANALGGSLSHALYVLDEPTVGLHPRDTERLIRVLRRLQGRKNTLLVVEHDPDVIQSADWILELGPGAGERGGRVLYQGPRELWPGGDLACSEWAGAVAEAAAEPYGRAKKAAWIEVRGAREHNLKGIDVRIPIGAIVGVCGVSGSGKSTLIEDILWRAAAGALGEDAPEAGAHGSVTGLEPFDRVALVDQTPVMRSFRSNPVTYVKAFDRIRERYARTPLARQRGYAPGTFSFNVKGGRCEHCEGAGVDRVEMYFLADLWVPCEACGGRRYRAEVLEVKVHGLSLDQLLDKTVEETLVLFQGETEIQEPLWVLERVGLGYVRLGQPLSTLSGGEIQRLKLARELSDRTSAATLFLLDEPTVGLHRKDVLVLLRVLRELKRRGSTVVLVEHNLDLLAACDYLIELGPEGGEAGGYLVAEGSPEEIARNEGSLTGRYLRRIAACA</sequence>
<keyword evidence="12" id="KW-0238">DNA-binding</keyword>
<dbReference type="GO" id="GO:0008270">
    <property type="term" value="F:zinc ion binding"/>
    <property type="evidence" value="ECO:0007669"/>
    <property type="project" value="UniProtKB-KW"/>
</dbReference>
<keyword evidence="11" id="KW-0267">Excision nuclease</keyword>
<evidence type="ECO:0000256" key="5">
    <source>
        <dbReference type="ARBA" id="ARBA00022741"/>
    </source>
</evidence>
<dbReference type="GO" id="GO:0005524">
    <property type="term" value="F:ATP binding"/>
    <property type="evidence" value="ECO:0007669"/>
    <property type="project" value="UniProtKB-KW"/>
</dbReference>
<comment type="subcellular location">
    <subcellularLocation>
        <location evidence="1">Cytoplasm</location>
    </subcellularLocation>
</comment>
<keyword evidence="5" id="KW-0547">Nucleotide-binding</keyword>
<dbReference type="GO" id="GO:0004518">
    <property type="term" value="F:nuclease activity"/>
    <property type="evidence" value="ECO:0007669"/>
    <property type="project" value="UniProtKB-KW"/>
</dbReference>
<dbReference type="GO" id="GO:0003677">
    <property type="term" value="F:DNA binding"/>
    <property type="evidence" value="ECO:0007669"/>
    <property type="project" value="UniProtKB-KW"/>
</dbReference>
<feature type="region of interest" description="Disordered" evidence="17">
    <location>
        <begin position="199"/>
        <end position="219"/>
    </location>
</feature>
<name>A0A538SR60_UNCEI</name>
<evidence type="ECO:0000256" key="10">
    <source>
        <dbReference type="ARBA" id="ARBA00022840"/>
    </source>
</evidence>
<comment type="similarity">
    <text evidence="14">Belongs to the ABC transporter superfamily. UvrA family.</text>
</comment>
<dbReference type="InterPro" id="IPR027417">
    <property type="entry name" value="P-loop_NTPase"/>
</dbReference>
<dbReference type="PANTHER" id="PTHR43152:SF3">
    <property type="entry name" value="UVRABC SYSTEM PROTEIN A"/>
    <property type="match status" value="1"/>
</dbReference>
<evidence type="ECO:0000313" key="19">
    <source>
        <dbReference type="EMBL" id="TMQ53852.1"/>
    </source>
</evidence>
<evidence type="ECO:0000256" key="17">
    <source>
        <dbReference type="SAM" id="MobiDB-lite"/>
    </source>
</evidence>
<dbReference type="GO" id="GO:0005737">
    <property type="term" value="C:cytoplasm"/>
    <property type="evidence" value="ECO:0007669"/>
    <property type="project" value="UniProtKB-SubCell"/>
</dbReference>
<reference evidence="19 20" key="1">
    <citation type="journal article" date="2019" name="Nat. Microbiol.">
        <title>Mediterranean grassland soil C-N compound turnover is dependent on rainfall and depth, and is mediated by genomically divergent microorganisms.</title>
        <authorList>
            <person name="Diamond S."/>
            <person name="Andeer P.F."/>
            <person name="Li Z."/>
            <person name="Crits-Christoph A."/>
            <person name="Burstein D."/>
            <person name="Anantharaman K."/>
            <person name="Lane K.R."/>
            <person name="Thomas B.C."/>
            <person name="Pan C."/>
            <person name="Northen T.R."/>
            <person name="Banfield J.F."/>
        </authorList>
    </citation>
    <scope>NUCLEOTIDE SEQUENCE [LARGE SCALE GENOMIC DNA]</scope>
    <source>
        <strain evidence="19">WS_4</strain>
    </source>
</reference>
<evidence type="ECO:0000256" key="6">
    <source>
        <dbReference type="ARBA" id="ARBA00022763"/>
    </source>
</evidence>
<evidence type="ECO:0000313" key="20">
    <source>
        <dbReference type="Proteomes" id="UP000319829"/>
    </source>
</evidence>
<dbReference type="Gene3D" id="3.30.1490.20">
    <property type="entry name" value="ATP-grasp fold, A domain"/>
    <property type="match status" value="1"/>
</dbReference>
<proteinExistence type="inferred from homology"/>
<comment type="caution">
    <text evidence="19">The sequence shown here is derived from an EMBL/GenBank/DDBJ whole genome shotgun (WGS) entry which is preliminary data.</text>
</comment>
<keyword evidence="8" id="KW-0863">Zinc-finger</keyword>
<dbReference type="InterPro" id="IPR017871">
    <property type="entry name" value="ABC_transporter-like_CS"/>
</dbReference>
<feature type="domain" description="ABC transporter" evidence="18">
    <location>
        <begin position="612"/>
        <end position="943"/>
    </location>
</feature>
<dbReference type="Gene3D" id="1.10.8.280">
    <property type="entry name" value="ABC transporter ATPase domain-like"/>
    <property type="match status" value="1"/>
</dbReference>
<keyword evidence="7" id="KW-0228">DNA excision</keyword>
<evidence type="ECO:0000256" key="13">
    <source>
        <dbReference type="ARBA" id="ARBA00023204"/>
    </source>
</evidence>
<keyword evidence="3" id="KW-0479">Metal-binding</keyword>
<dbReference type="InterPro" id="IPR004602">
    <property type="entry name" value="UvrA"/>
</dbReference>
<dbReference type="PROSITE" id="PS00211">
    <property type="entry name" value="ABC_TRANSPORTER_1"/>
    <property type="match status" value="2"/>
</dbReference>
<keyword evidence="4" id="KW-0677">Repeat</keyword>
<evidence type="ECO:0000256" key="1">
    <source>
        <dbReference type="ARBA" id="ARBA00004496"/>
    </source>
</evidence>
<evidence type="ECO:0000256" key="9">
    <source>
        <dbReference type="ARBA" id="ARBA00022833"/>
    </source>
</evidence>
<evidence type="ECO:0000256" key="2">
    <source>
        <dbReference type="ARBA" id="ARBA00022490"/>
    </source>
</evidence>
<dbReference type="Pfam" id="PF17755">
    <property type="entry name" value="UvrA_DNA-bind"/>
    <property type="match status" value="1"/>
</dbReference>
<evidence type="ECO:0000256" key="15">
    <source>
        <dbReference type="ARBA" id="ARBA00039316"/>
    </source>
</evidence>
<dbReference type="GO" id="GO:0016887">
    <property type="term" value="F:ATP hydrolysis activity"/>
    <property type="evidence" value="ECO:0007669"/>
    <property type="project" value="InterPro"/>
</dbReference>
<evidence type="ECO:0000256" key="7">
    <source>
        <dbReference type="ARBA" id="ARBA00022769"/>
    </source>
</evidence>
<dbReference type="PROSITE" id="PS50893">
    <property type="entry name" value="ABC_TRANSPORTER_2"/>
    <property type="match status" value="2"/>
</dbReference>
<keyword evidence="6" id="KW-0227">DNA damage</keyword>
<organism evidence="19 20">
    <name type="scientific">Eiseniibacteriota bacterium</name>
    <dbReference type="NCBI Taxonomy" id="2212470"/>
    <lineage>
        <taxon>Bacteria</taxon>
        <taxon>Candidatus Eiseniibacteriota</taxon>
    </lineage>
</organism>
<dbReference type="GO" id="GO:0009380">
    <property type="term" value="C:excinuclease repair complex"/>
    <property type="evidence" value="ECO:0007669"/>
    <property type="project" value="InterPro"/>
</dbReference>
<dbReference type="NCBIfam" id="TIGR00630">
    <property type="entry name" value="uvra"/>
    <property type="match status" value="1"/>
</dbReference>
<dbReference type="PANTHER" id="PTHR43152">
    <property type="entry name" value="UVRABC SYSTEM PROTEIN A"/>
    <property type="match status" value="1"/>
</dbReference>
<evidence type="ECO:0000256" key="11">
    <source>
        <dbReference type="ARBA" id="ARBA00022881"/>
    </source>
</evidence>
<dbReference type="InterPro" id="IPR013815">
    <property type="entry name" value="ATP_grasp_subdomain_1"/>
</dbReference>
<keyword evidence="9" id="KW-0862">Zinc</keyword>
<evidence type="ECO:0000256" key="4">
    <source>
        <dbReference type="ARBA" id="ARBA00022737"/>
    </source>
</evidence>
<evidence type="ECO:0000256" key="14">
    <source>
        <dbReference type="ARBA" id="ARBA00038000"/>
    </source>
</evidence>
<dbReference type="SUPFAM" id="SSF52540">
    <property type="entry name" value="P-loop containing nucleoside triphosphate hydrolases"/>
    <property type="match status" value="2"/>
</dbReference>
<dbReference type="InterPro" id="IPR003439">
    <property type="entry name" value="ABC_transporter-like_ATP-bd"/>
</dbReference>
<evidence type="ECO:0000256" key="16">
    <source>
        <dbReference type="ARBA" id="ARBA00042156"/>
    </source>
</evidence>
<dbReference type="Proteomes" id="UP000319829">
    <property type="component" value="Unassembled WGS sequence"/>
</dbReference>
<evidence type="ECO:0000256" key="8">
    <source>
        <dbReference type="ARBA" id="ARBA00022771"/>
    </source>
</evidence>
<feature type="domain" description="ABC transporter" evidence="18">
    <location>
        <begin position="348"/>
        <end position="596"/>
    </location>
</feature>
<dbReference type="AlphaFoldDB" id="A0A538SR60"/>
<keyword evidence="13" id="KW-0234">DNA repair</keyword>
<dbReference type="InterPro" id="IPR041552">
    <property type="entry name" value="UvrA_DNA-bd"/>
</dbReference>
<protein>
    <recommendedName>
        <fullName evidence="15">UvrABC system protein A</fullName>
    </recommendedName>
    <alternativeName>
        <fullName evidence="16">Excinuclease ABC subunit A</fullName>
    </alternativeName>
</protein>
<dbReference type="Gene3D" id="1.20.1580.10">
    <property type="entry name" value="ABC transporter ATPase like domain"/>
    <property type="match status" value="2"/>
</dbReference>
<dbReference type="GO" id="GO:0006289">
    <property type="term" value="P:nucleotide-excision repair"/>
    <property type="evidence" value="ECO:0007669"/>
    <property type="project" value="InterPro"/>
</dbReference>
<dbReference type="EMBL" id="VBOU01000079">
    <property type="protein sequence ID" value="TMQ53852.1"/>
    <property type="molecule type" value="Genomic_DNA"/>
</dbReference>